<evidence type="ECO:0008006" key="3">
    <source>
        <dbReference type="Google" id="ProtNLM"/>
    </source>
</evidence>
<evidence type="ECO:0000313" key="2">
    <source>
        <dbReference type="Proteomes" id="UP000326779"/>
    </source>
</evidence>
<gene>
    <name evidence="1" type="ORF">D1010_12220</name>
</gene>
<dbReference type="Proteomes" id="UP000326779">
    <property type="component" value="Chromosome"/>
</dbReference>
<reference evidence="1 2" key="1">
    <citation type="submission" date="2019-10" db="EMBL/GenBank/DDBJ databases">
        <title>The completed genome of Lactobacillus harbinensis M1.</title>
        <authorList>
            <person name="Zheng Y."/>
        </authorList>
    </citation>
    <scope>NUCLEOTIDE SEQUENCE [LARGE SCALE GENOMIC DNA]</scope>
    <source>
        <strain evidence="1 2">M1</strain>
    </source>
</reference>
<protein>
    <recommendedName>
        <fullName evidence="3">Minor capsid protein</fullName>
    </recommendedName>
</protein>
<dbReference type="KEGG" id="lhb:D1010_12220"/>
<proteinExistence type="predicted"/>
<dbReference type="AlphaFoldDB" id="A0A5P8M6Z7"/>
<name>A0A5P8M6Z7_9LACO</name>
<organism evidence="1 2">
    <name type="scientific">Schleiferilactobacillus harbinensis</name>
    <dbReference type="NCBI Taxonomy" id="304207"/>
    <lineage>
        <taxon>Bacteria</taxon>
        <taxon>Bacillati</taxon>
        <taxon>Bacillota</taxon>
        <taxon>Bacilli</taxon>
        <taxon>Lactobacillales</taxon>
        <taxon>Lactobacillaceae</taxon>
        <taxon>Schleiferilactobacillus</taxon>
    </lineage>
</organism>
<dbReference type="EMBL" id="CP045143">
    <property type="protein sequence ID" value="QFR24087.1"/>
    <property type="molecule type" value="Genomic_DNA"/>
</dbReference>
<accession>A0A5P8M6Z7</accession>
<sequence>MSPYRIGSCTIRSTSIRKPDHIGSNGRRKPIVIPGGRKWVRHLRANNPLDLPEAIQRYLAKSAVPYAPLALGDAQETGNTLSYVMTPAGDAKRYYDGRIRRKYSFQINAKHKQSIEAIQQLNRIMYAMEGAARNSIVSANGSFVFLRAKMTGSPNQIGIWEDDGGDYAVYAGAFQVEVILN</sequence>
<evidence type="ECO:0000313" key="1">
    <source>
        <dbReference type="EMBL" id="QFR24087.1"/>
    </source>
</evidence>